<evidence type="ECO:0000313" key="5">
    <source>
        <dbReference type="Proteomes" id="UP000186883"/>
    </source>
</evidence>
<reference evidence="3 5" key="2">
    <citation type="submission" date="2016-11" db="EMBL/GenBank/DDBJ databases">
        <title>Genome sequencing of Amycolatopsis regifaucium.</title>
        <authorList>
            <person name="Mayilraj S."/>
            <person name="Kaur N."/>
        </authorList>
    </citation>
    <scope>NUCLEOTIDE SEQUENCE [LARGE SCALE GENOMIC DNA]</scope>
    <source>
        <strain evidence="3 5">GY080</strain>
    </source>
</reference>
<evidence type="ECO:0000259" key="1">
    <source>
        <dbReference type="SMART" id="SM00909"/>
    </source>
</evidence>
<dbReference type="OrthoDB" id="3626511at2"/>
<dbReference type="PROSITE" id="PS51257">
    <property type="entry name" value="PROKAR_LIPOPROTEIN"/>
    <property type="match status" value="1"/>
</dbReference>
<reference evidence="2 4" key="1">
    <citation type="submission" date="2015-12" db="EMBL/GenBank/DDBJ databases">
        <title>Amycolatopsis regifaucium genome sequencing and assembly.</title>
        <authorList>
            <person name="Mayilraj S."/>
        </authorList>
    </citation>
    <scope>NUCLEOTIDE SEQUENCE [LARGE SCALE GENOMIC DNA]</scope>
    <source>
        <strain evidence="2 4">GY080</strain>
    </source>
</reference>
<protein>
    <recommendedName>
        <fullName evidence="1">GerMN domain-containing protein</fullName>
    </recommendedName>
</protein>
<name>A0A154MWB6_9PSEU</name>
<dbReference type="Pfam" id="PF10646">
    <property type="entry name" value="Germane"/>
    <property type="match status" value="1"/>
</dbReference>
<gene>
    <name evidence="3" type="ORF">ATP06_0215310</name>
    <name evidence="2" type="ORF">AVL48_00480</name>
</gene>
<feature type="domain" description="GerMN" evidence="1">
    <location>
        <begin position="79"/>
        <end position="165"/>
    </location>
</feature>
<dbReference type="SMART" id="SM00909">
    <property type="entry name" value="Germane"/>
    <property type="match status" value="1"/>
</dbReference>
<keyword evidence="5" id="KW-1185">Reference proteome</keyword>
<dbReference type="AlphaFoldDB" id="A0A154MWB6"/>
<evidence type="ECO:0000313" key="2">
    <source>
        <dbReference type="EMBL" id="KZB88591.1"/>
    </source>
</evidence>
<dbReference type="Proteomes" id="UP000076321">
    <property type="component" value="Unassembled WGS sequence"/>
</dbReference>
<dbReference type="Proteomes" id="UP000186883">
    <property type="component" value="Unassembled WGS sequence"/>
</dbReference>
<sequence>MKRTWLTLPIALSFLAWALTGCGVRPSGVILGGPAPEGQATLIPGAPVPSRPATELVLYFVFGGEPVRVVRPHAEDDGPGHAIELLAAGPDDNERGRGYATEVPPGTAVLGQAVEPGGITVNLSVGVAGLSARAVDQIVCTARDSLGGNARITLRGGGTARGPLSCPLPG</sequence>
<dbReference type="RefSeq" id="WP_061983011.1">
    <property type="nucleotide sequence ID" value="NZ_FOPQ01000011.1"/>
</dbReference>
<dbReference type="EMBL" id="LQCI01000001">
    <property type="protein sequence ID" value="KZB88591.1"/>
    <property type="molecule type" value="Genomic_DNA"/>
</dbReference>
<dbReference type="InterPro" id="IPR019606">
    <property type="entry name" value="GerMN"/>
</dbReference>
<evidence type="ECO:0000313" key="4">
    <source>
        <dbReference type="Proteomes" id="UP000076321"/>
    </source>
</evidence>
<evidence type="ECO:0000313" key="3">
    <source>
        <dbReference type="EMBL" id="OKA07238.1"/>
    </source>
</evidence>
<dbReference type="EMBL" id="LOBU02000013">
    <property type="protein sequence ID" value="OKA07238.1"/>
    <property type="molecule type" value="Genomic_DNA"/>
</dbReference>
<proteinExistence type="predicted"/>
<comment type="caution">
    <text evidence="2">The sequence shown here is derived from an EMBL/GenBank/DDBJ whole genome shotgun (WGS) entry which is preliminary data.</text>
</comment>
<organism evidence="2 4">
    <name type="scientific">Amycolatopsis regifaucium</name>
    <dbReference type="NCBI Taxonomy" id="546365"/>
    <lineage>
        <taxon>Bacteria</taxon>
        <taxon>Bacillati</taxon>
        <taxon>Actinomycetota</taxon>
        <taxon>Actinomycetes</taxon>
        <taxon>Pseudonocardiales</taxon>
        <taxon>Pseudonocardiaceae</taxon>
        <taxon>Amycolatopsis</taxon>
    </lineage>
</organism>
<accession>A0A154MWB6</accession>